<dbReference type="Proteomes" id="UP000499080">
    <property type="component" value="Unassembled WGS sequence"/>
</dbReference>
<comment type="caution">
    <text evidence="2">The sequence shown here is derived from an EMBL/GenBank/DDBJ whole genome shotgun (WGS) entry which is preliminary data.</text>
</comment>
<dbReference type="OrthoDB" id="10528217at2759"/>
<gene>
    <name evidence="2" type="ORF">AVEN_264525_1</name>
</gene>
<evidence type="ECO:0000313" key="2">
    <source>
        <dbReference type="EMBL" id="GBM49366.1"/>
    </source>
</evidence>
<keyword evidence="3" id="KW-1185">Reference proteome</keyword>
<name>A0A4Y2G9B5_ARAVE</name>
<organism evidence="2 3">
    <name type="scientific">Araneus ventricosus</name>
    <name type="common">Orbweaver spider</name>
    <name type="synonym">Epeira ventricosa</name>
    <dbReference type="NCBI Taxonomy" id="182803"/>
    <lineage>
        <taxon>Eukaryota</taxon>
        <taxon>Metazoa</taxon>
        <taxon>Ecdysozoa</taxon>
        <taxon>Arthropoda</taxon>
        <taxon>Chelicerata</taxon>
        <taxon>Arachnida</taxon>
        <taxon>Araneae</taxon>
        <taxon>Araneomorphae</taxon>
        <taxon>Entelegynae</taxon>
        <taxon>Araneoidea</taxon>
        <taxon>Araneidae</taxon>
        <taxon>Araneus</taxon>
    </lineage>
</organism>
<proteinExistence type="predicted"/>
<sequence>MFRSSRGFDSFSRENGYFFDPNPPTLRSLLSGGEEFSVPSGNRGPSLMGRRTHGQGGRARRMIESPAHTHTLANSSAALASAIRILERCLGYPFPPEKLHCARAPLNPSRRTRAAHFAR</sequence>
<reference evidence="2 3" key="1">
    <citation type="journal article" date="2019" name="Sci. Rep.">
        <title>Orb-weaving spider Araneus ventricosus genome elucidates the spidroin gene catalogue.</title>
        <authorList>
            <person name="Kono N."/>
            <person name="Nakamura H."/>
            <person name="Ohtoshi R."/>
            <person name="Moran D.A.P."/>
            <person name="Shinohara A."/>
            <person name="Yoshida Y."/>
            <person name="Fujiwara M."/>
            <person name="Mori M."/>
            <person name="Tomita M."/>
            <person name="Arakawa K."/>
        </authorList>
    </citation>
    <scope>NUCLEOTIDE SEQUENCE [LARGE SCALE GENOMIC DNA]</scope>
</reference>
<protein>
    <submittedName>
        <fullName evidence="2">Uncharacterized protein</fullName>
    </submittedName>
</protein>
<dbReference type="EMBL" id="BGPR01001252">
    <property type="protein sequence ID" value="GBM49366.1"/>
    <property type="molecule type" value="Genomic_DNA"/>
</dbReference>
<accession>A0A4Y2G9B5</accession>
<dbReference type="AlphaFoldDB" id="A0A4Y2G9B5"/>
<evidence type="ECO:0000313" key="3">
    <source>
        <dbReference type="Proteomes" id="UP000499080"/>
    </source>
</evidence>
<evidence type="ECO:0000256" key="1">
    <source>
        <dbReference type="SAM" id="MobiDB-lite"/>
    </source>
</evidence>
<feature type="region of interest" description="Disordered" evidence="1">
    <location>
        <begin position="29"/>
        <end position="61"/>
    </location>
</feature>